<feature type="transmembrane region" description="Helical" evidence="1">
    <location>
        <begin position="282"/>
        <end position="299"/>
    </location>
</feature>
<evidence type="ECO:0000313" key="2">
    <source>
        <dbReference type="EMBL" id="WEK55308.1"/>
    </source>
</evidence>
<evidence type="ECO:0000313" key="3">
    <source>
        <dbReference type="Proteomes" id="UP001178662"/>
    </source>
</evidence>
<proteinExistence type="predicted"/>
<feature type="transmembrane region" description="Helical" evidence="1">
    <location>
        <begin position="334"/>
        <end position="352"/>
    </location>
</feature>
<feature type="transmembrane region" description="Helical" evidence="1">
    <location>
        <begin position="7"/>
        <end position="24"/>
    </location>
</feature>
<dbReference type="EMBL" id="CP119317">
    <property type="protein sequence ID" value="WEK55308.1"/>
    <property type="molecule type" value="Genomic_DNA"/>
</dbReference>
<name>A0AA95F1S1_9BACL</name>
<gene>
    <name evidence="2" type="ORF">P0Y55_04390</name>
</gene>
<feature type="transmembrane region" description="Helical" evidence="1">
    <location>
        <begin position="143"/>
        <end position="160"/>
    </location>
</feature>
<dbReference type="AlphaFoldDB" id="A0AA95F1S1"/>
<evidence type="ECO:0000256" key="1">
    <source>
        <dbReference type="SAM" id="Phobius"/>
    </source>
</evidence>
<keyword evidence="1" id="KW-1133">Transmembrane helix</keyword>
<feature type="transmembrane region" description="Helical" evidence="1">
    <location>
        <begin position="211"/>
        <end position="235"/>
    </location>
</feature>
<feature type="transmembrane region" description="Helical" evidence="1">
    <location>
        <begin position="172"/>
        <end position="199"/>
    </location>
</feature>
<reference evidence="2" key="1">
    <citation type="submission" date="2023-03" db="EMBL/GenBank/DDBJ databases">
        <title>Andean soil-derived lignocellulolytic bacterial consortium as a source of novel taxa and putative plastic-active enzymes.</title>
        <authorList>
            <person name="Diaz-Garcia L."/>
            <person name="Chuvochina M."/>
            <person name="Feuerriegel G."/>
            <person name="Bunk B."/>
            <person name="Sproer C."/>
            <person name="Streit W.R."/>
            <person name="Rodriguez L.M."/>
            <person name="Overmann J."/>
            <person name="Jimenez D.J."/>
        </authorList>
    </citation>
    <scope>NUCLEOTIDE SEQUENCE</scope>
    <source>
        <strain evidence="2">MAG 2441</strain>
    </source>
</reference>
<keyword evidence="1" id="KW-0472">Membrane</keyword>
<dbReference type="Proteomes" id="UP001178662">
    <property type="component" value="Chromosome"/>
</dbReference>
<keyword evidence="3" id="KW-1185">Reference proteome</keyword>
<accession>A0AA95F1S1</accession>
<sequence length="480" mass="55211">MRIKTNLSLVYGAIVAVVVVLLFPEFSYNDPDTFWHIELGRYMIEHQTVLHHAIHTFYNDQLPYVPHEFGFQIIIATLYMTLGWPGIYLLTAVCMYFLIVGLIRLTQISRKELGLSPIHAALLLVVLTVSIFIYYFYFTSRPQMISACLIVWFFIFLRLFRLEQKFKHSVILVGFSCLLANIHAGVWPVIAVFTVMAIIEALFEKRLTKRKIITFALIFVAGMLNVGGLKSILYITTVTHNNTNMLINEWQPIHFGSLTDMPQTILLLVFASLLPFALHKKLFRYMFMLGILFLGVSSYKQNLFMWLFLPYFAATVVDQIPYLHKIDTKLNKKFIVIPLILALLFNIGYVFIKPPVINQADYPVLEMTYILEQTEQGTRPHVLTNYGASGYVNFRGGNILTDGRQDPFITDASKGVFGWTAFQRSMHGFNENLPDIVNYDQPDYVITKLDFTGRAYDMMVSKYGKPVFTGDFGNVFHIRK</sequence>
<feature type="transmembrane region" description="Helical" evidence="1">
    <location>
        <begin position="87"/>
        <end position="106"/>
    </location>
</feature>
<organism evidence="2 3">
    <name type="scientific">Candidatus Cohnella colombiensis</name>
    <dbReference type="NCBI Taxonomy" id="3121368"/>
    <lineage>
        <taxon>Bacteria</taxon>
        <taxon>Bacillati</taxon>
        <taxon>Bacillota</taxon>
        <taxon>Bacilli</taxon>
        <taxon>Bacillales</taxon>
        <taxon>Paenibacillaceae</taxon>
        <taxon>Cohnella</taxon>
    </lineage>
</organism>
<protein>
    <submittedName>
        <fullName evidence="2">Uncharacterized protein</fullName>
    </submittedName>
</protein>
<keyword evidence="1" id="KW-0812">Transmembrane</keyword>
<feature type="transmembrane region" description="Helical" evidence="1">
    <location>
        <begin position="118"/>
        <end position="137"/>
    </location>
</feature>